<dbReference type="Pfam" id="PF13279">
    <property type="entry name" value="4HBT_2"/>
    <property type="match status" value="1"/>
</dbReference>
<sequence>MNLYIRLLVLLIRGLFFKPRITDMMAVQSLRFNVLPNDLDSNMHMNNGRYLTIMDLGRFDLILRNGLLRAMIKRKAIPVLASVSTRYRISLAPFEPYRLETRVICWDPKWVYMEQRFVITKGKKAGAVAAIALVKGGFYDQVAKRTVPTEELLGIIGMKFKSPPMPDHVRGWVEAEDALRSVTAE</sequence>
<dbReference type="CDD" id="cd00586">
    <property type="entry name" value="4HBT"/>
    <property type="match status" value="1"/>
</dbReference>
<dbReference type="Proteomes" id="UP000009286">
    <property type="component" value="Chromosome"/>
</dbReference>
<dbReference type="RefSeq" id="WP_014103901.1">
    <property type="nucleotide sequence ID" value="NC_016026.1"/>
</dbReference>
<organism evidence="1 2">
    <name type="scientific">Micavibrio aeruginosavorus (strain ARL-13)</name>
    <dbReference type="NCBI Taxonomy" id="856793"/>
    <lineage>
        <taxon>Bacteria</taxon>
        <taxon>Pseudomonadati</taxon>
        <taxon>Bdellovibrionota</taxon>
        <taxon>Bdellovibrionia</taxon>
        <taxon>Bdellovibrionales</taxon>
        <taxon>Pseudobdellovibrionaceae</taxon>
        <taxon>Micavibrio</taxon>
    </lineage>
</organism>
<dbReference type="STRING" id="856793.MICA_2376"/>
<dbReference type="SUPFAM" id="SSF54637">
    <property type="entry name" value="Thioesterase/thiol ester dehydrase-isomerase"/>
    <property type="match status" value="1"/>
</dbReference>
<proteinExistence type="predicted"/>
<dbReference type="Gene3D" id="3.10.129.10">
    <property type="entry name" value="Hotdog Thioesterase"/>
    <property type="match status" value="1"/>
</dbReference>
<dbReference type="PANTHER" id="PTHR12475:SF4">
    <property type="entry name" value="PROTEIN THEM6"/>
    <property type="match status" value="1"/>
</dbReference>
<dbReference type="OrthoDB" id="3727779at2"/>
<reference evidence="1 2" key="1">
    <citation type="journal article" date="2011" name="BMC Genomics">
        <title>Genomic insights into an obligate epibiotic bacterial predator: Micavibrio aeruginosavorus ARL-13.</title>
        <authorList>
            <person name="Wang Z."/>
            <person name="Kadouri D."/>
            <person name="Wu M."/>
        </authorList>
    </citation>
    <scope>NUCLEOTIDE SEQUENCE [LARGE SCALE GENOMIC DNA]</scope>
    <source>
        <strain evidence="1 2">ARL-13</strain>
    </source>
</reference>
<protein>
    <recommendedName>
        <fullName evidence="3">Mesenchymal stem cell protein DSCD75</fullName>
    </recommendedName>
</protein>
<dbReference type="HOGENOM" id="CLU_091107_1_0_5"/>
<accession>G2KMI5</accession>
<dbReference type="InterPro" id="IPR029069">
    <property type="entry name" value="HotDog_dom_sf"/>
</dbReference>
<dbReference type="AlphaFoldDB" id="G2KMI5"/>
<dbReference type="KEGG" id="mai:MICA_2376"/>
<dbReference type="eggNOG" id="COG0824">
    <property type="taxonomic scope" value="Bacteria"/>
</dbReference>
<evidence type="ECO:0000313" key="1">
    <source>
        <dbReference type="EMBL" id="AEP10678.1"/>
    </source>
</evidence>
<gene>
    <name evidence="1" type="ordered locus">MICA_2376</name>
</gene>
<name>G2KMI5_MICAA</name>
<dbReference type="InterPro" id="IPR051490">
    <property type="entry name" value="THEM6_lcsJ_thioesterase"/>
</dbReference>
<dbReference type="PANTHER" id="PTHR12475">
    <property type="match status" value="1"/>
</dbReference>
<evidence type="ECO:0008006" key="3">
    <source>
        <dbReference type="Google" id="ProtNLM"/>
    </source>
</evidence>
<dbReference type="EMBL" id="CP002382">
    <property type="protein sequence ID" value="AEP10678.1"/>
    <property type="molecule type" value="Genomic_DNA"/>
</dbReference>
<keyword evidence="2" id="KW-1185">Reference proteome</keyword>
<evidence type="ECO:0000313" key="2">
    <source>
        <dbReference type="Proteomes" id="UP000009286"/>
    </source>
</evidence>